<dbReference type="AlphaFoldDB" id="A0A2A9P8E7"/>
<dbReference type="Proteomes" id="UP000037136">
    <property type="component" value="Unassembled WGS sequence"/>
</dbReference>
<protein>
    <submittedName>
        <fullName evidence="1">Uncharacterized protein</fullName>
    </submittedName>
</protein>
<comment type="caution">
    <text evidence="1">The sequence shown here is derived from an EMBL/GenBank/DDBJ whole genome shotgun (WGS) entry which is preliminary data.</text>
</comment>
<keyword evidence="2" id="KW-1185">Reference proteome</keyword>
<proteinExistence type="predicted"/>
<name>A0A2A9P8E7_OPHUN</name>
<dbReference type="EMBL" id="LAZP02000375">
    <property type="protein sequence ID" value="PFH57699.1"/>
    <property type="molecule type" value="Genomic_DNA"/>
</dbReference>
<organism evidence="1 2">
    <name type="scientific">Ophiocordyceps unilateralis</name>
    <name type="common">Zombie-ant fungus</name>
    <name type="synonym">Torrubia unilateralis</name>
    <dbReference type="NCBI Taxonomy" id="268505"/>
    <lineage>
        <taxon>Eukaryota</taxon>
        <taxon>Fungi</taxon>
        <taxon>Dikarya</taxon>
        <taxon>Ascomycota</taxon>
        <taxon>Pezizomycotina</taxon>
        <taxon>Sordariomycetes</taxon>
        <taxon>Hypocreomycetidae</taxon>
        <taxon>Hypocreales</taxon>
        <taxon>Ophiocordycipitaceae</taxon>
        <taxon>Ophiocordyceps</taxon>
    </lineage>
</organism>
<reference evidence="1 2" key="2">
    <citation type="journal article" date="2017" name="Sci. Rep.">
        <title>Ant-infecting Ophiocordyceps genomes reveal a high diversity of potential behavioral manipulation genes and a possible major role for enterotoxins.</title>
        <authorList>
            <person name="de Bekker C."/>
            <person name="Ohm R.A."/>
            <person name="Evans H.C."/>
            <person name="Brachmann A."/>
            <person name="Hughes D.P."/>
        </authorList>
    </citation>
    <scope>NUCLEOTIDE SEQUENCE [LARGE SCALE GENOMIC DNA]</scope>
    <source>
        <strain evidence="1 2">SC16a</strain>
    </source>
</reference>
<evidence type="ECO:0000313" key="2">
    <source>
        <dbReference type="Proteomes" id="UP000037136"/>
    </source>
</evidence>
<gene>
    <name evidence="1" type="ORF">XA68_14678</name>
</gene>
<evidence type="ECO:0000313" key="1">
    <source>
        <dbReference type="EMBL" id="PFH57699.1"/>
    </source>
</evidence>
<reference evidence="1 2" key="1">
    <citation type="journal article" date="2015" name="BMC Genomics">
        <title>Gene expression during zombie ant biting behavior reflects the complexity underlying fungal parasitic behavioral manipulation.</title>
        <authorList>
            <person name="de Bekker C."/>
            <person name="Ohm R.A."/>
            <person name="Loreto R.G."/>
            <person name="Sebastian A."/>
            <person name="Albert I."/>
            <person name="Merrow M."/>
            <person name="Brachmann A."/>
            <person name="Hughes D.P."/>
        </authorList>
    </citation>
    <scope>NUCLEOTIDE SEQUENCE [LARGE SCALE GENOMIC DNA]</scope>
    <source>
        <strain evidence="1 2">SC16a</strain>
    </source>
</reference>
<sequence>MKTRLPCQHCRGTISRDAADVISEAQNVLYAGGRRFRTTAKSLTRASVMRLDVRYALMEKCARRIPVGIFSFFPESNNPSRSLHSSVTTTGQVHENVFAFKESLLFVENNFSLRTKDQDPSELLGLENLFRERQPLKVLYLGFISLIASICW</sequence>
<accession>A0A2A9P8E7</accession>